<organism evidence="1 2">
    <name type="scientific">Tribolium castaneum</name>
    <name type="common">Red flour beetle</name>
    <dbReference type="NCBI Taxonomy" id="7070"/>
    <lineage>
        <taxon>Eukaryota</taxon>
        <taxon>Metazoa</taxon>
        <taxon>Ecdysozoa</taxon>
        <taxon>Arthropoda</taxon>
        <taxon>Hexapoda</taxon>
        <taxon>Insecta</taxon>
        <taxon>Pterygota</taxon>
        <taxon>Neoptera</taxon>
        <taxon>Endopterygota</taxon>
        <taxon>Coleoptera</taxon>
        <taxon>Polyphaga</taxon>
        <taxon>Cucujiformia</taxon>
        <taxon>Tenebrionidae</taxon>
        <taxon>Tenebrionidae incertae sedis</taxon>
        <taxon>Tribolium</taxon>
    </lineage>
</organism>
<dbReference type="EMBL" id="KQ971307">
    <property type="protein sequence ID" value="EFA11326.1"/>
    <property type="molecule type" value="Genomic_DNA"/>
</dbReference>
<reference evidence="1 2" key="1">
    <citation type="journal article" date="2008" name="Nature">
        <title>The genome of the model beetle and pest Tribolium castaneum.</title>
        <authorList>
            <consortium name="Tribolium Genome Sequencing Consortium"/>
            <person name="Richards S."/>
            <person name="Gibbs R.A."/>
            <person name="Weinstock G.M."/>
            <person name="Brown S.J."/>
            <person name="Denell R."/>
            <person name="Beeman R.W."/>
            <person name="Gibbs R."/>
            <person name="Beeman R.W."/>
            <person name="Brown S.J."/>
            <person name="Bucher G."/>
            <person name="Friedrich M."/>
            <person name="Grimmelikhuijzen C.J."/>
            <person name="Klingler M."/>
            <person name="Lorenzen M."/>
            <person name="Richards S."/>
            <person name="Roth S."/>
            <person name="Schroder R."/>
            <person name="Tautz D."/>
            <person name="Zdobnov E.M."/>
            <person name="Muzny D."/>
            <person name="Gibbs R.A."/>
            <person name="Weinstock G.M."/>
            <person name="Attaway T."/>
            <person name="Bell S."/>
            <person name="Buhay C.J."/>
            <person name="Chandrabose M.N."/>
            <person name="Chavez D."/>
            <person name="Clerk-Blankenburg K.P."/>
            <person name="Cree A."/>
            <person name="Dao M."/>
            <person name="Davis C."/>
            <person name="Chacko J."/>
            <person name="Dinh H."/>
            <person name="Dugan-Rocha S."/>
            <person name="Fowler G."/>
            <person name="Garner T.T."/>
            <person name="Garnes J."/>
            <person name="Gnirke A."/>
            <person name="Hawes A."/>
            <person name="Hernandez J."/>
            <person name="Hines S."/>
            <person name="Holder M."/>
            <person name="Hume J."/>
            <person name="Jhangiani S.N."/>
            <person name="Joshi V."/>
            <person name="Khan Z.M."/>
            <person name="Jackson L."/>
            <person name="Kovar C."/>
            <person name="Kowis A."/>
            <person name="Lee S."/>
            <person name="Lewis L.R."/>
            <person name="Margolis J."/>
            <person name="Morgan M."/>
            <person name="Nazareth L.V."/>
            <person name="Nguyen N."/>
            <person name="Okwuonu G."/>
            <person name="Parker D."/>
            <person name="Richards S."/>
            <person name="Ruiz S.J."/>
            <person name="Santibanez J."/>
            <person name="Savard J."/>
            <person name="Scherer S.E."/>
            <person name="Schneider B."/>
            <person name="Sodergren E."/>
            <person name="Tautz D."/>
            <person name="Vattahil S."/>
            <person name="Villasana D."/>
            <person name="White C.S."/>
            <person name="Wright R."/>
            <person name="Park Y."/>
            <person name="Beeman R.W."/>
            <person name="Lord J."/>
            <person name="Oppert B."/>
            <person name="Lorenzen M."/>
            <person name="Brown S."/>
            <person name="Wang L."/>
            <person name="Savard J."/>
            <person name="Tautz D."/>
            <person name="Richards S."/>
            <person name="Weinstock G."/>
            <person name="Gibbs R.A."/>
            <person name="Liu Y."/>
            <person name="Worley K."/>
            <person name="Weinstock G."/>
            <person name="Elsik C.G."/>
            <person name="Reese J.T."/>
            <person name="Elhaik E."/>
            <person name="Landan G."/>
            <person name="Graur D."/>
            <person name="Arensburger P."/>
            <person name="Atkinson P."/>
            <person name="Beeman R.W."/>
            <person name="Beidler J."/>
            <person name="Brown S.J."/>
            <person name="Demuth J.P."/>
            <person name="Drury D.W."/>
            <person name="Du Y.Z."/>
            <person name="Fujiwara H."/>
            <person name="Lorenzen M."/>
            <person name="Maselli V."/>
            <person name="Osanai M."/>
            <person name="Park Y."/>
            <person name="Robertson H.M."/>
            <person name="Tu Z."/>
            <person name="Wang J.J."/>
            <person name="Wang S."/>
            <person name="Richards S."/>
            <person name="Song H."/>
            <person name="Zhang L."/>
            <person name="Sodergren E."/>
            <person name="Werner D."/>
            <person name="Stanke M."/>
            <person name="Morgenstern B."/>
            <person name="Solovyev V."/>
            <person name="Kosarev P."/>
            <person name="Brown G."/>
            <person name="Chen H.C."/>
            <person name="Ermolaeva O."/>
            <person name="Hlavina W."/>
            <person name="Kapustin Y."/>
            <person name="Kiryutin B."/>
            <person name="Kitts P."/>
            <person name="Maglott D."/>
            <person name="Pruitt K."/>
            <person name="Sapojnikov V."/>
            <person name="Souvorov A."/>
            <person name="Mackey A.J."/>
            <person name="Waterhouse R.M."/>
            <person name="Wyder S."/>
            <person name="Zdobnov E.M."/>
            <person name="Zdobnov E.M."/>
            <person name="Wyder S."/>
            <person name="Kriventseva E.V."/>
            <person name="Kadowaki T."/>
            <person name="Bork P."/>
            <person name="Aranda M."/>
            <person name="Bao R."/>
            <person name="Beermann A."/>
            <person name="Berns N."/>
            <person name="Bolognesi R."/>
            <person name="Bonneton F."/>
            <person name="Bopp D."/>
            <person name="Brown S.J."/>
            <person name="Bucher G."/>
            <person name="Butts T."/>
            <person name="Chaumot A."/>
            <person name="Denell R.E."/>
            <person name="Ferrier D.E."/>
            <person name="Friedrich M."/>
            <person name="Gordon C.M."/>
            <person name="Jindra M."/>
            <person name="Klingler M."/>
            <person name="Lan Q."/>
            <person name="Lattorff H.M."/>
            <person name="Laudet V."/>
            <person name="von Levetsow C."/>
            <person name="Liu Z."/>
            <person name="Lutz R."/>
            <person name="Lynch J.A."/>
            <person name="da Fonseca R.N."/>
            <person name="Posnien N."/>
            <person name="Reuter R."/>
            <person name="Roth S."/>
            <person name="Savard J."/>
            <person name="Schinko J.B."/>
            <person name="Schmitt C."/>
            <person name="Schoppmeier M."/>
            <person name="Schroder R."/>
            <person name="Shippy T.D."/>
            <person name="Simonnet F."/>
            <person name="Marques-Souza H."/>
            <person name="Tautz D."/>
            <person name="Tomoyasu Y."/>
            <person name="Trauner J."/>
            <person name="Van der Zee M."/>
            <person name="Vervoort M."/>
            <person name="Wittkopp N."/>
            <person name="Wimmer E.A."/>
            <person name="Yang X."/>
            <person name="Jones A.K."/>
            <person name="Sattelle D.B."/>
            <person name="Ebert P.R."/>
            <person name="Nelson D."/>
            <person name="Scott J.G."/>
            <person name="Beeman R.W."/>
            <person name="Muthukrishnan S."/>
            <person name="Kramer K.J."/>
            <person name="Arakane Y."/>
            <person name="Beeman R.W."/>
            <person name="Zhu Q."/>
            <person name="Hogenkamp D."/>
            <person name="Dixit R."/>
            <person name="Oppert B."/>
            <person name="Jiang H."/>
            <person name="Zou Z."/>
            <person name="Marshall J."/>
            <person name="Elpidina E."/>
            <person name="Vinokurov K."/>
            <person name="Oppert C."/>
            <person name="Zou Z."/>
            <person name="Evans J."/>
            <person name="Lu Z."/>
            <person name="Zhao P."/>
            <person name="Sumathipala N."/>
            <person name="Altincicek B."/>
            <person name="Vilcinskas A."/>
            <person name="Williams M."/>
            <person name="Hultmark D."/>
            <person name="Hetru C."/>
            <person name="Jiang H."/>
            <person name="Grimmelikhuijzen C.J."/>
            <person name="Hauser F."/>
            <person name="Cazzamali G."/>
            <person name="Williamson M."/>
            <person name="Park Y."/>
            <person name="Li B."/>
            <person name="Tanaka Y."/>
            <person name="Predel R."/>
            <person name="Neupert S."/>
            <person name="Schachtner J."/>
            <person name="Verleyen P."/>
            <person name="Raible F."/>
            <person name="Bork P."/>
            <person name="Friedrich M."/>
            <person name="Walden K.K."/>
            <person name="Robertson H.M."/>
            <person name="Angeli S."/>
            <person name="Foret S."/>
            <person name="Bucher G."/>
            <person name="Schuetz S."/>
            <person name="Maleszka R."/>
            <person name="Wimmer E.A."/>
            <person name="Beeman R.W."/>
            <person name="Lorenzen M."/>
            <person name="Tomoyasu Y."/>
            <person name="Miller S.C."/>
            <person name="Grossmann D."/>
            <person name="Bucher G."/>
        </authorList>
    </citation>
    <scope>NUCLEOTIDE SEQUENCE [LARGE SCALE GENOMIC DNA]</scope>
    <source>
        <strain evidence="1 2">Georgia GA2</strain>
    </source>
</reference>
<dbReference type="Proteomes" id="UP000007266">
    <property type="component" value="Linkage group 1"/>
</dbReference>
<name>D6W7P6_TRICA</name>
<evidence type="ECO:0000313" key="2">
    <source>
        <dbReference type="Proteomes" id="UP000007266"/>
    </source>
</evidence>
<dbReference type="HOGENOM" id="CLU_1919765_0_0_1"/>
<evidence type="ECO:0000313" key="1">
    <source>
        <dbReference type="EMBL" id="EFA11326.1"/>
    </source>
</evidence>
<sequence length="132" mass="14523">MKRRYFRVGRIPILLTFTFILVREVRIGLELVRGDGDEGSAAEEDEQGGVEHRPWAEPAEGAALLGRCGGAGRGHQWQYIDMGLLGPVQGSPTRVVQNFCKLMTQCSINVNMLFTSAGMSKNQLPVLARGYT</sequence>
<protein>
    <submittedName>
        <fullName evidence="1">Uncharacterized protein</fullName>
    </submittedName>
</protein>
<keyword evidence="2" id="KW-1185">Reference proteome</keyword>
<proteinExistence type="predicted"/>
<accession>D6W7P6</accession>
<reference evidence="1 2" key="2">
    <citation type="journal article" date="2010" name="Nucleic Acids Res.">
        <title>BeetleBase in 2010: revisions to provide comprehensive genomic information for Tribolium castaneum.</title>
        <authorList>
            <person name="Kim H.S."/>
            <person name="Murphy T."/>
            <person name="Xia J."/>
            <person name="Caragea D."/>
            <person name="Park Y."/>
            <person name="Beeman R.W."/>
            <person name="Lorenzen M.D."/>
            <person name="Butcher S."/>
            <person name="Manak J.R."/>
            <person name="Brown S.J."/>
        </authorList>
    </citation>
    <scope>GENOME REANNOTATION</scope>
    <source>
        <strain evidence="1 2">Georgia GA2</strain>
    </source>
</reference>
<dbReference type="AlphaFoldDB" id="D6W7P6"/>
<dbReference type="InParanoid" id="D6W7P6"/>
<gene>
    <name evidence="1" type="primary">GLEAN_10865</name>
    <name evidence="1" type="ORF">TcasGA2_TC010865</name>
</gene>